<dbReference type="Gene3D" id="3.40.50.1820">
    <property type="entry name" value="alpha/beta hydrolase"/>
    <property type="match status" value="1"/>
</dbReference>
<dbReference type="GO" id="GO:0008610">
    <property type="term" value="P:lipid biosynthetic process"/>
    <property type="evidence" value="ECO:0007669"/>
    <property type="project" value="TreeGrafter"/>
</dbReference>
<sequence length="248" mass="26899">MTVLRQDFAPWIKRFPAGGERTGRAAVLFPHAGGAAAAYRTLAKALSDNGTDTYIVQYPQRAERLRHPAADSISDLAAQLFEAGPWGSVGPLDLFGHCMGAVVAFEFARVAERHAVPVGTLWASAGQAPSTVGEGPPLPTTDADVLADMVDLGGTDPRLLDDEDFVELLVMAVRADYRALSGYRCGPDERIRADIHALRGDRDHRISREWSDRWASHTSGRFTLSTFDGGHFYLNDHLTDVAALVSGR</sequence>
<dbReference type="PANTHER" id="PTHR11487">
    <property type="entry name" value="THIOESTERASE"/>
    <property type="match status" value="1"/>
</dbReference>
<feature type="domain" description="Thioesterase" evidence="5">
    <location>
        <begin position="27"/>
        <end position="244"/>
    </location>
</feature>
<dbReference type="STRING" id="1797.RMCT_0777"/>
<reference evidence="7" key="2">
    <citation type="submission" date="2016-02" db="EMBL/GenBank/DDBJ databases">
        <title>Draft genome sequence of five rapidly growing Mycobacterium species.</title>
        <authorList>
            <person name="Katahira K."/>
            <person name="Gotou Y."/>
            <person name="Iida K."/>
            <person name="Ogura Y."/>
            <person name="Hayashi T."/>
        </authorList>
    </citation>
    <scope>NUCLEOTIDE SEQUENCE [LARGE SCALE GENOMIC DNA]</scope>
    <source>
        <strain evidence="7">JCM6362</strain>
    </source>
</reference>
<accession>A0A124E7W6</accession>
<evidence type="ECO:0000256" key="2">
    <source>
        <dbReference type="ARBA" id="ARBA00015007"/>
    </source>
</evidence>
<evidence type="ECO:0000256" key="4">
    <source>
        <dbReference type="ARBA" id="ARBA00024293"/>
    </source>
</evidence>
<organism evidence="6 7">
    <name type="scientific">Mycolicibacterium thermoresistibile</name>
    <name type="common">Mycobacterium thermoresistibile</name>
    <dbReference type="NCBI Taxonomy" id="1797"/>
    <lineage>
        <taxon>Bacteria</taxon>
        <taxon>Bacillati</taxon>
        <taxon>Actinomycetota</taxon>
        <taxon>Actinomycetes</taxon>
        <taxon>Mycobacteriales</taxon>
        <taxon>Mycobacteriaceae</taxon>
        <taxon>Mycolicibacterium</taxon>
    </lineage>
</organism>
<keyword evidence="3" id="KW-0843">Virulence</keyword>
<dbReference type="InterPro" id="IPR001031">
    <property type="entry name" value="Thioesterase"/>
</dbReference>
<comment type="similarity">
    <text evidence="1">Belongs to the thioesterase family.</text>
</comment>
<evidence type="ECO:0000313" key="7">
    <source>
        <dbReference type="Proteomes" id="UP000069654"/>
    </source>
</evidence>
<dbReference type="InterPro" id="IPR029058">
    <property type="entry name" value="AB_hydrolase_fold"/>
</dbReference>
<name>A0A124E7W6_MYCTH</name>
<protein>
    <recommendedName>
        <fullName evidence="2">Thioesterase TesA</fullName>
    </recommendedName>
</protein>
<dbReference type="OrthoDB" id="8480037at2"/>
<dbReference type="SUPFAM" id="SSF53474">
    <property type="entry name" value="alpha/beta-Hydrolases"/>
    <property type="match status" value="1"/>
</dbReference>
<evidence type="ECO:0000256" key="3">
    <source>
        <dbReference type="ARBA" id="ARBA00023026"/>
    </source>
</evidence>
<dbReference type="RefSeq" id="WP_003926864.1">
    <property type="nucleotide sequence ID" value="NZ_BCTB01000004.1"/>
</dbReference>
<evidence type="ECO:0000256" key="1">
    <source>
        <dbReference type="ARBA" id="ARBA00007169"/>
    </source>
</evidence>
<dbReference type="Proteomes" id="UP000069654">
    <property type="component" value="Unassembled WGS sequence"/>
</dbReference>
<evidence type="ECO:0000259" key="5">
    <source>
        <dbReference type="Pfam" id="PF00975"/>
    </source>
</evidence>
<dbReference type="Pfam" id="PF00975">
    <property type="entry name" value="Thioesterase"/>
    <property type="match status" value="1"/>
</dbReference>
<dbReference type="InterPro" id="IPR012223">
    <property type="entry name" value="TEII"/>
</dbReference>
<comment type="catalytic activity">
    <reaction evidence="4">
        <text>a fatty acyl-CoA + H2O = a fatty acid + CoA + H(+)</text>
        <dbReference type="Rhea" id="RHEA:16781"/>
        <dbReference type="ChEBI" id="CHEBI:15377"/>
        <dbReference type="ChEBI" id="CHEBI:15378"/>
        <dbReference type="ChEBI" id="CHEBI:28868"/>
        <dbReference type="ChEBI" id="CHEBI:57287"/>
        <dbReference type="ChEBI" id="CHEBI:77636"/>
    </reaction>
</comment>
<dbReference type="AlphaFoldDB" id="A0A124E7W6"/>
<evidence type="ECO:0000313" key="6">
    <source>
        <dbReference type="EMBL" id="GAT13806.1"/>
    </source>
</evidence>
<gene>
    <name evidence="6" type="ORF">RMCT_0777</name>
</gene>
<dbReference type="PANTHER" id="PTHR11487:SF0">
    <property type="entry name" value="S-ACYL FATTY ACID SYNTHASE THIOESTERASE, MEDIUM CHAIN"/>
    <property type="match status" value="1"/>
</dbReference>
<dbReference type="EMBL" id="BCTB01000004">
    <property type="protein sequence ID" value="GAT13806.1"/>
    <property type="molecule type" value="Genomic_DNA"/>
</dbReference>
<proteinExistence type="inferred from homology"/>
<comment type="caution">
    <text evidence="6">The sequence shown here is derived from an EMBL/GenBank/DDBJ whole genome shotgun (WGS) entry which is preliminary data.</text>
</comment>
<dbReference type="OMA" id="PWIKRFP"/>
<reference evidence="6 7" key="1">
    <citation type="journal article" date="2016" name="Genome Announc.">
        <title>Draft Genome Sequences of Five Rapidly Growing Mycobacterium Species, M. thermoresistibile, M. fortuitum subsp. acetamidolyticum, M. canariasense, M. brisbanense, and M. novocastrense.</title>
        <authorList>
            <person name="Katahira K."/>
            <person name="Ogura Y."/>
            <person name="Gotoh Y."/>
            <person name="Hayashi T."/>
        </authorList>
    </citation>
    <scope>NUCLEOTIDE SEQUENCE [LARGE SCALE GENOMIC DNA]</scope>
    <source>
        <strain evidence="6 7">JCM6362</strain>
    </source>
</reference>